<dbReference type="InterPro" id="IPR012334">
    <property type="entry name" value="Pectin_lyas_fold"/>
</dbReference>
<dbReference type="SUPFAM" id="SSF51126">
    <property type="entry name" value="Pectin lyase-like"/>
    <property type="match status" value="1"/>
</dbReference>
<name>A0ABR8E6Y5_9NOSO</name>
<dbReference type="Pfam" id="PF05860">
    <property type="entry name" value="TPS"/>
    <property type="match status" value="1"/>
</dbReference>
<dbReference type="Gene3D" id="2.160.20.10">
    <property type="entry name" value="Single-stranded right-handed beta-helix, Pectin lyase-like"/>
    <property type="match status" value="1"/>
</dbReference>
<keyword evidence="3" id="KW-1185">Reference proteome</keyword>
<dbReference type="InterPro" id="IPR008638">
    <property type="entry name" value="FhaB/CdiA-like_TPS"/>
</dbReference>
<accession>A0ABR8E6Y5</accession>
<evidence type="ECO:0000259" key="1">
    <source>
        <dbReference type="Pfam" id="PF05860"/>
    </source>
</evidence>
<reference evidence="2 3" key="1">
    <citation type="journal article" date="2020" name="ISME J.">
        <title>Comparative genomics reveals insights into cyanobacterial evolution and habitat adaptation.</title>
        <authorList>
            <person name="Chen M.Y."/>
            <person name="Teng W.K."/>
            <person name="Zhao L."/>
            <person name="Hu C.X."/>
            <person name="Zhou Y.K."/>
            <person name="Han B.P."/>
            <person name="Song L.R."/>
            <person name="Shu W.S."/>
        </authorList>
    </citation>
    <scope>NUCLEOTIDE SEQUENCE [LARGE SCALE GENOMIC DNA]</scope>
    <source>
        <strain evidence="2 3">FACHB-838</strain>
    </source>
</reference>
<organism evidence="2 3">
    <name type="scientific">Nostoc flagelliforme FACHB-838</name>
    <dbReference type="NCBI Taxonomy" id="2692904"/>
    <lineage>
        <taxon>Bacteria</taxon>
        <taxon>Bacillati</taxon>
        <taxon>Cyanobacteriota</taxon>
        <taxon>Cyanophyceae</taxon>
        <taxon>Nostocales</taxon>
        <taxon>Nostocaceae</taxon>
        <taxon>Nostoc</taxon>
    </lineage>
</organism>
<evidence type="ECO:0000313" key="2">
    <source>
        <dbReference type="EMBL" id="MBD2536280.1"/>
    </source>
</evidence>
<dbReference type="InterPro" id="IPR011050">
    <property type="entry name" value="Pectin_lyase_fold/virulence"/>
</dbReference>
<protein>
    <submittedName>
        <fullName evidence="2">S-layer family protein</fullName>
    </submittedName>
</protein>
<dbReference type="Proteomes" id="UP000623440">
    <property type="component" value="Unassembled WGS sequence"/>
</dbReference>
<feature type="domain" description="Filamentous haemagglutinin FhaB/tRNA nuclease CdiA-like TPS" evidence="1">
    <location>
        <begin position="5"/>
        <end position="168"/>
    </location>
</feature>
<dbReference type="RefSeq" id="WP_190947019.1">
    <property type="nucleotide sequence ID" value="NZ_JACJSI010000426.1"/>
</dbReference>
<dbReference type="EMBL" id="JACJSI010000426">
    <property type="protein sequence ID" value="MBD2536280.1"/>
    <property type="molecule type" value="Genomic_DNA"/>
</dbReference>
<proteinExistence type="predicted"/>
<sequence length="304" mass="31793">MNGYIVFGPNARLEIGGSFLASTASSLKFKDNLEFSATDPQSAPLLNINVPIGLQFGVNPGSVKVLGNGEGTRSLRDPIIDTTFGLRVLSNQTLALMGGDISLEGATLKTAGGRIELGSVARENFVSLARVSKGFTFGYDSVENFENIQLSKQVAVDASGVGGGDIQVWGERITLSDDSQILANTLRAESGGVMLINAKQLLALSGSSQVSSIVNPNALGKGGDLTINTRELLIKDGAFVNADTFGAGKAGNLTVNADSIEVASTSVDGHSSSLSSQVNFRATGSAGDLTINTFRCRQRRKFNR</sequence>
<gene>
    <name evidence="2" type="ORF">H6G97_46120</name>
</gene>
<comment type="caution">
    <text evidence="2">The sequence shown here is derived from an EMBL/GenBank/DDBJ whole genome shotgun (WGS) entry which is preliminary data.</text>
</comment>
<evidence type="ECO:0000313" key="3">
    <source>
        <dbReference type="Proteomes" id="UP000623440"/>
    </source>
</evidence>